<protein>
    <submittedName>
        <fullName evidence="1">MFS general substrate transporter</fullName>
    </submittedName>
</protein>
<dbReference type="EMBL" id="MU275941">
    <property type="protein sequence ID" value="KAI0045819.1"/>
    <property type="molecule type" value="Genomic_DNA"/>
</dbReference>
<gene>
    <name evidence="1" type="ORF">FA95DRAFT_1583269</name>
</gene>
<organism evidence="1 2">
    <name type="scientific">Auriscalpium vulgare</name>
    <dbReference type="NCBI Taxonomy" id="40419"/>
    <lineage>
        <taxon>Eukaryota</taxon>
        <taxon>Fungi</taxon>
        <taxon>Dikarya</taxon>
        <taxon>Basidiomycota</taxon>
        <taxon>Agaricomycotina</taxon>
        <taxon>Agaricomycetes</taxon>
        <taxon>Russulales</taxon>
        <taxon>Auriscalpiaceae</taxon>
        <taxon>Auriscalpium</taxon>
    </lineage>
</organism>
<evidence type="ECO:0000313" key="1">
    <source>
        <dbReference type="EMBL" id="KAI0045819.1"/>
    </source>
</evidence>
<reference evidence="1" key="2">
    <citation type="journal article" date="2022" name="New Phytol.">
        <title>Evolutionary transition to the ectomycorrhizal habit in the genomes of a hyperdiverse lineage of mushroom-forming fungi.</title>
        <authorList>
            <person name="Looney B."/>
            <person name="Miyauchi S."/>
            <person name="Morin E."/>
            <person name="Drula E."/>
            <person name="Courty P.E."/>
            <person name="Kohler A."/>
            <person name="Kuo A."/>
            <person name="LaButti K."/>
            <person name="Pangilinan J."/>
            <person name="Lipzen A."/>
            <person name="Riley R."/>
            <person name="Andreopoulos W."/>
            <person name="He G."/>
            <person name="Johnson J."/>
            <person name="Nolan M."/>
            <person name="Tritt A."/>
            <person name="Barry K.W."/>
            <person name="Grigoriev I.V."/>
            <person name="Nagy L.G."/>
            <person name="Hibbett D."/>
            <person name="Henrissat B."/>
            <person name="Matheny P.B."/>
            <person name="Labbe J."/>
            <person name="Martin F.M."/>
        </authorList>
    </citation>
    <scope>NUCLEOTIDE SEQUENCE</scope>
    <source>
        <strain evidence="1">FP105234-sp</strain>
    </source>
</reference>
<keyword evidence="2" id="KW-1185">Reference proteome</keyword>
<name>A0ACB8RNJ2_9AGAM</name>
<proteinExistence type="predicted"/>
<dbReference type="Proteomes" id="UP000814033">
    <property type="component" value="Unassembled WGS sequence"/>
</dbReference>
<comment type="caution">
    <text evidence="1">The sequence shown here is derived from an EMBL/GenBank/DDBJ whole genome shotgun (WGS) entry which is preliminary data.</text>
</comment>
<sequence>MRSPAPTIVVPPEAAYVRPVLSKIHKGTLLLLFCLAEFMDAFVASALFPAIPAMERSLNIKANEIVWVFSAYASTFAAFLLISGRVSDIYSAKWSFIVGSALVGLFALGCGLVHDKVGMFILRAFTGIAAAATVPSALSLIVEWFPDPEEQSQAIAFFGGSSAIGNVMGIIIGGIFVQWASWRWVFYFTCMLGVPIGIISVFLVPHSAPRPGKPSWRRLDLGGVTMLTTSIVLFIYAVTTGSATGWGAGRVIGTLITSIVLAVAFFVFEAKIDPDMASLPPHTWNYPNVPLLVALGLVPIFWWCAVYLQLMPLFQTVYGWSAIMASVHFLPTGIFSGAIAGVSGSFPKYINPKWSIFIGLLADIVATIMLPFPNTSARYWSIIFPAFIIGTMGNMVVYTNSNIAIFMNTPPEIAGTVGAMFNAALQIGSGLGLAVVTTIQTEIDQKRADQGKPVGYHGIADGFWFVLAFLVTEAIALLIWYKIEKPKVADAEAPAQAKETESQGTVEGQNENKETA</sequence>
<evidence type="ECO:0000313" key="2">
    <source>
        <dbReference type="Proteomes" id="UP000814033"/>
    </source>
</evidence>
<reference evidence="1" key="1">
    <citation type="submission" date="2021-02" db="EMBL/GenBank/DDBJ databases">
        <authorList>
            <consortium name="DOE Joint Genome Institute"/>
            <person name="Ahrendt S."/>
            <person name="Looney B.P."/>
            <person name="Miyauchi S."/>
            <person name="Morin E."/>
            <person name="Drula E."/>
            <person name="Courty P.E."/>
            <person name="Chicoki N."/>
            <person name="Fauchery L."/>
            <person name="Kohler A."/>
            <person name="Kuo A."/>
            <person name="Labutti K."/>
            <person name="Pangilinan J."/>
            <person name="Lipzen A."/>
            <person name="Riley R."/>
            <person name="Andreopoulos W."/>
            <person name="He G."/>
            <person name="Johnson J."/>
            <person name="Barry K.W."/>
            <person name="Grigoriev I.V."/>
            <person name="Nagy L."/>
            <person name="Hibbett D."/>
            <person name="Henrissat B."/>
            <person name="Matheny P.B."/>
            <person name="Labbe J."/>
            <person name="Martin F."/>
        </authorList>
    </citation>
    <scope>NUCLEOTIDE SEQUENCE</scope>
    <source>
        <strain evidence="1">FP105234-sp</strain>
    </source>
</reference>
<accession>A0ACB8RNJ2</accession>